<reference evidence="6 8" key="1">
    <citation type="submission" date="2019-07" db="EMBL/GenBank/DDBJ databases">
        <title>Genomes of sea-ice associated Colwellia species.</title>
        <authorList>
            <person name="Bowman J.P."/>
        </authorList>
    </citation>
    <scope>NUCLEOTIDE SEQUENCE [LARGE SCALE GENOMIC DNA]</scope>
    <source>
        <strain evidence="5 7">ACAM 607</strain>
        <strain evidence="6 8">IC036</strain>
    </source>
</reference>
<evidence type="ECO:0000259" key="4">
    <source>
        <dbReference type="SMART" id="SM00062"/>
    </source>
</evidence>
<name>A0A5C6QNZ8_9GAMM</name>
<dbReference type="SMART" id="SM00062">
    <property type="entry name" value="PBPb"/>
    <property type="match status" value="1"/>
</dbReference>
<dbReference type="RefSeq" id="WP_146798164.1">
    <property type="nucleotide sequence ID" value="NZ_VOLP01000005.1"/>
</dbReference>
<sequence length="234" mass="26549">MKWIFILLCMSLGAQAETIRVALSFEGNPPYSFGEQEHRGIYVEVFQEIFKLTPYQLEFVYLSSARVRSSFTEGKVDIECCPISKWRSAETAISLYSQPLFKTEDVYVFPQGKLRTIGPLANETIATIKGFGYAFDTVFTRYDVESELKLLKLIEGNRLPVGIADRTIVNYLSKSHQLNIAIGQIHEHSLRPLRIQKSKAHIVPVINQAINSLINNGKISTIVSKYTRSLKEKN</sequence>
<dbReference type="Pfam" id="PF00497">
    <property type="entry name" value="SBP_bac_3"/>
    <property type="match status" value="1"/>
</dbReference>
<dbReference type="SUPFAM" id="SSF53850">
    <property type="entry name" value="Periplasmic binding protein-like II"/>
    <property type="match status" value="1"/>
</dbReference>
<dbReference type="OrthoDB" id="8481721at2"/>
<feature type="domain" description="Solute-binding protein family 3/N-terminal" evidence="4">
    <location>
        <begin position="18"/>
        <end position="230"/>
    </location>
</feature>
<dbReference type="PANTHER" id="PTHR35936">
    <property type="entry name" value="MEMBRANE-BOUND LYTIC MUREIN TRANSGLYCOSYLASE F"/>
    <property type="match status" value="1"/>
</dbReference>
<evidence type="ECO:0000313" key="8">
    <source>
        <dbReference type="Proteomes" id="UP000321917"/>
    </source>
</evidence>
<dbReference type="AlphaFoldDB" id="A0A5C6QNZ8"/>
<feature type="signal peptide" evidence="3">
    <location>
        <begin position="1"/>
        <end position="16"/>
    </location>
</feature>
<proteinExistence type="inferred from homology"/>
<evidence type="ECO:0000256" key="1">
    <source>
        <dbReference type="ARBA" id="ARBA00010333"/>
    </source>
</evidence>
<dbReference type="Proteomes" id="UP000321917">
    <property type="component" value="Unassembled WGS sequence"/>
</dbReference>
<comment type="similarity">
    <text evidence="1">Belongs to the bacterial solute-binding protein 3 family.</text>
</comment>
<evidence type="ECO:0000313" key="5">
    <source>
        <dbReference type="EMBL" id="TWX62095.1"/>
    </source>
</evidence>
<protein>
    <submittedName>
        <fullName evidence="6">Amino acid ABC transporter substrate-binding protein</fullName>
    </submittedName>
</protein>
<dbReference type="PANTHER" id="PTHR35936:SF25">
    <property type="entry name" value="ABC TRANSPORTER SUBSTRATE-BINDING PROTEIN"/>
    <property type="match status" value="1"/>
</dbReference>
<organism evidence="6 8">
    <name type="scientific">Colwellia hornerae</name>
    <dbReference type="NCBI Taxonomy" id="89402"/>
    <lineage>
        <taxon>Bacteria</taxon>
        <taxon>Pseudomonadati</taxon>
        <taxon>Pseudomonadota</taxon>
        <taxon>Gammaproteobacteria</taxon>
        <taxon>Alteromonadales</taxon>
        <taxon>Colwelliaceae</taxon>
        <taxon>Colwellia</taxon>
    </lineage>
</organism>
<comment type="caution">
    <text evidence="6">The sequence shown here is derived from an EMBL/GenBank/DDBJ whole genome shotgun (WGS) entry which is preliminary data.</text>
</comment>
<gene>
    <name evidence="5" type="ORF">ESZ26_03745</name>
    <name evidence="6" type="ORF">ESZ27_03000</name>
</gene>
<evidence type="ECO:0000313" key="7">
    <source>
        <dbReference type="Proteomes" id="UP000321525"/>
    </source>
</evidence>
<evidence type="ECO:0000256" key="2">
    <source>
        <dbReference type="ARBA" id="ARBA00022729"/>
    </source>
</evidence>
<dbReference type="Gene3D" id="3.40.190.10">
    <property type="entry name" value="Periplasmic binding protein-like II"/>
    <property type="match status" value="2"/>
</dbReference>
<dbReference type="InterPro" id="IPR001638">
    <property type="entry name" value="Solute-binding_3/MltF_N"/>
</dbReference>
<accession>A0A5C6QNZ8</accession>
<feature type="chain" id="PRO_5022845189" evidence="3">
    <location>
        <begin position="17"/>
        <end position="234"/>
    </location>
</feature>
<dbReference type="EMBL" id="VOLR01000004">
    <property type="protein sequence ID" value="TWX62095.1"/>
    <property type="molecule type" value="Genomic_DNA"/>
</dbReference>
<dbReference type="EMBL" id="VOLQ01000004">
    <property type="protein sequence ID" value="TWX70497.1"/>
    <property type="molecule type" value="Genomic_DNA"/>
</dbReference>
<dbReference type="Proteomes" id="UP000321525">
    <property type="component" value="Unassembled WGS sequence"/>
</dbReference>
<keyword evidence="2 3" id="KW-0732">Signal</keyword>
<evidence type="ECO:0000256" key="3">
    <source>
        <dbReference type="SAM" id="SignalP"/>
    </source>
</evidence>
<evidence type="ECO:0000313" key="6">
    <source>
        <dbReference type="EMBL" id="TWX70497.1"/>
    </source>
</evidence>
<keyword evidence="7" id="KW-1185">Reference proteome</keyword>